<dbReference type="RefSeq" id="XP_029345780.1">
    <property type="nucleotide sequence ID" value="XM_029489920.1"/>
</dbReference>
<evidence type="ECO:0008006" key="3">
    <source>
        <dbReference type="Google" id="ProtNLM"/>
    </source>
</evidence>
<dbReference type="EnsemblMetazoa" id="XM_029489920.1">
    <property type="protein sequence ID" value="XP_029345780.1"/>
    <property type="gene ID" value="LOC115034138"/>
</dbReference>
<reference evidence="1" key="2">
    <citation type="submission" date="2022-06" db="UniProtKB">
        <authorList>
            <consortium name="EnsemblMetazoa"/>
        </authorList>
    </citation>
    <scope>IDENTIFICATION</scope>
</reference>
<sequence length="209" mass="24726">MVAGRKFRGEQKNKYMCMSRTDTDNSDLEVDNLTLENTSGLLKLLKSKHLSYESKKILYTSYIRPILTYGCETWSTTKGNHQSLITFERKILRKMYGPLYNRETEQFERRHNNELRELYGRPKILSYTRSKRLEWLGHVWRADGRIIKQALMAEMTGKRPLGRARTRWKDSVVKDLRVLQERDQLDVAYNREEWSKFVMAALDLNGPLS</sequence>
<evidence type="ECO:0000313" key="2">
    <source>
        <dbReference type="Proteomes" id="UP000007819"/>
    </source>
</evidence>
<accession>A0A8R2NRH1</accession>
<name>A0A8R2NRH1_ACYPI</name>
<keyword evidence="2" id="KW-1185">Reference proteome</keyword>
<dbReference type="Proteomes" id="UP000007819">
    <property type="component" value="Chromosome A2"/>
</dbReference>
<dbReference type="PANTHER" id="PTHR47027">
    <property type="entry name" value="REVERSE TRANSCRIPTASE DOMAIN-CONTAINING PROTEIN"/>
    <property type="match status" value="1"/>
</dbReference>
<organism evidence="1 2">
    <name type="scientific">Acyrthosiphon pisum</name>
    <name type="common">Pea aphid</name>
    <dbReference type="NCBI Taxonomy" id="7029"/>
    <lineage>
        <taxon>Eukaryota</taxon>
        <taxon>Metazoa</taxon>
        <taxon>Ecdysozoa</taxon>
        <taxon>Arthropoda</taxon>
        <taxon>Hexapoda</taxon>
        <taxon>Insecta</taxon>
        <taxon>Pterygota</taxon>
        <taxon>Neoptera</taxon>
        <taxon>Paraneoptera</taxon>
        <taxon>Hemiptera</taxon>
        <taxon>Sternorrhyncha</taxon>
        <taxon>Aphidomorpha</taxon>
        <taxon>Aphidoidea</taxon>
        <taxon>Aphididae</taxon>
        <taxon>Macrosiphini</taxon>
        <taxon>Acyrthosiphon</taxon>
    </lineage>
</organism>
<evidence type="ECO:0000313" key="1">
    <source>
        <dbReference type="EnsemblMetazoa" id="XP_029345780.1"/>
    </source>
</evidence>
<dbReference type="KEGG" id="api:115034138"/>
<protein>
    <recommendedName>
        <fullName evidence="3">Reverse transcriptase domain-containing protein</fullName>
    </recommendedName>
</protein>
<reference evidence="2" key="1">
    <citation type="submission" date="2010-06" db="EMBL/GenBank/DDBJ databases">
        <authorList>
            <person name="Jiang H."/>
            <person name="Abraham K."/>
            <person name="Ali S."/>
            <person name="Alsbrooks S.L."/>
            <person name="Anim B.N."/>
            <person name="Anosike U.S."/>
            <person name="Attaway T."/>
            <person name="Bandaranaike D.P."/>
            <person name="Battles P.K."/>
            <person name="Bell S.N."/>
            <person name="Bell A.V."/>
            <person name="Beltran B."/>
            <person name="Bickham C."/>
            <person name="Bustamante Y."/>
            <person name="Caleb T."/>
            <person name="Canada A."/>
            <person name="Cardenas V."/>
            <person name="Carter K."/>
            <person name="Chacko J."/>
            <person name="Chandrabose M.N."/>
            <person name="Chavez D."/>
            <person name="Chavez A."/>
            <person name="Chen L."/>
            <person name="Chu H.-S."/>
            <person name="Claassen K.J."/>
            <person name="Cockrell R."/>
            <person name="Collins M."/>
            <person name="Cooper J.A."/>
            <person name="Cree A."/>
            <person name="Curry S.M."/>
            <person name="Da Y."/>
            <person name="Dao M.D."/>
            <person name="Das B."/>
            <person name="Davila M.-L."/>
            <person name="Davy-Carroll L."/>
            <person name="Denson S."/>
            <person name="Dinh H."/>
            <person name="Ebong V.E."/>
            <person name="Edwards J.R."/>
            <person name="Egan A."/>
            <person name="El-Daye J."/>
            <person name="Escobedo L."/>
            <person name="Fernandez S."/>
            <person name="Fernando P.R."/>
            <person name="Flagg N."/>
            <person name="Forbes L.D."/>
            <person name="Fowler R.G."/>
            <person name="Fu Q."/>
            <person name="Gabisi R.A."/>
            <person name="Ganer J."/>
            <person name="Garbino Pronczuk A."/>
            <person name="Garcia R.M."/>
            <person name="Garner T."/>
            <person name="Garrett T.E."/>
            <person name="Gonzalez D.A."/>
            <person name="Hamid H."/>
            <person name="Hawkins E.S."/>
            <person name="Hirani K."/>
            <person name="Hogues M.E."/>
            <person name="Hollins B."/>
            <person name="Hsiao C.-H."/>
            <person name="Jabil R."/>
            <person name="James M.L."/>
            <person name="Jhangiani S.N."/>
            <person name="Johnson B."/>
            <person name="Johnson Q."/>
            <person name="Joshi V."/>
            <person name="Kalu J.B."/>
            <person name="Kam C."/>
            <person name="Kashfia A."/>
            <person name="Keebler J."/>
            <person name="Kisamo H."/>
            <person name="Kovar C.L."/>
            <person name="Lago L.A."/>
            <person name="Lai C.-Y."/>
            <person name="Laidlaw J."/>
            <person name="Lara F."/>
            <person name="Le T.-K."/>
            <person name="Lee S.L."/>
            <person name="Legall F.H."/>
            <person name="Lemon S.J."/>
            <person name="Lewis L.R."/>
            <person name="Li B."/>
            <person name="Liu Y."/>
            <person name="Liu Y.-S."/>
            <person name="Lopez J."/>
            <person name="Lozado R.J."/>
            <person name="Lu J."/>
            <person name="Madu R.C."/>
            <person name="Maheshwari M."/>
            <person name="Maheshwari R."/>
            <person name="Malloy K."/>
            <person name="Martinez E."/>
            <person name="Mathew T."/>
            <person name="Mercado I.C."/>
            <person name="Mercado C."/>
            <person name="Meyer B."/>
            <person name="Montgomery K."/>
            <person name="Morgan M.B."/>
            <person name="Munidasa M."/>
            <person name="Nazareth L.V."/>
            <person name="Nelson J."/>
            <person name="Ng B.M."/>
            <person name="Nguyen N.B."/>
            <person name="Nguyen P.Q."/>
            <person name="Nguyen T."/>
            <person name="Obregon M."/>
            <person name="Okwuonu G.O."/>
            <person name="Onwere C.G."/>
            <person name="Orozco G."/>
            <person name="Parra A."/>
            <person name="Patel S."/>
            <person name="Patil S."/>
            <person name="Perez A."/>
            <person name="Perez Y."/>
            <person name="Pham C."/>
            <person name="Primus E.L."/>
            <person name="Pu L.-L."/>
            <person name="Puazo M."/>
            <person name="Qin X."/>
            <person name="Quiroz J.B."/>
            <person name="Reese J."/>
            <person name="Richards S."/>
            <person name="Rives C.M."/>
            <person name="Robberts R."/>
            <person name="Ruiz S.J."/>
            <person name="Ruiz M.J."/>
            <person name="Santibanez J."/>
            <person name="Schneider B.W."/>
            <person name="Sisson I."/>
            <person name="Smith M."/>
            <person name="Sodergren E."/>
            <person name="Song X.-Z."/>
            <person name="Song B.B."/>
            <person name="Summersgill H."/>
            <person name="Thelus R."/>
            <person name="Thornton R.D."/>
            <person name="Trejos Z.Y."/>
            <person name="Usmani K."/>
            <person name="Vattathil S."/>
            <person name="Villasana D."/>
            <person name="Walker D.L."/>
            <person name="Wang S."/>
            <person name="Wang K."/>
            <person name="White C.S."/>
            <person name="Williams A.C."/>
            <person name="Williamson J."/>
            <person name="Wilson K."/>
            <person name="Woghiren I.O."/>
            <person name="Woodworth J.R."/>
            <person name="Worley K.C."/>
            <person name="Wright R.A."/>
            <person name="Wu W."/>
            <person name="Young L."/>
            <person name="Zhang L."/>
            <person name="Zhang J."/>
            <person name="Zhu Y."/>
            <person name="Muzny D.M."/>
            <person name="Weinstock G."/>
            <person name="Gibbs R.A."/>
        </authorList>
    </citation>
    <scope>NUCLEOTIDE SEQUENCE [LARGE SCALE GENOMIC DNA]</scope>
    <source>
        <strain evidence="2">LSR1</strain>
    </source>
</reference>
<dbReference type="PANTHER" id="PTHR47027:SF20">
    <property type="entry name" value="REVERSE TRANSCRIPTASE-LIKE PROTEIN WITH RNA-DIRECTED DNA POLYMERASE DOMAIN"/>
    <property type="match status" value="1"/>
</dbReference>
<dbReference type="OrthoDB" id="6628709at2759"/>
<dbReference type="AlphaFoldDB" id="A0A8R2NRH1"/>
<dbReference type="GeneID" id="115034138"/>
<proteinExistence type="predicted"/>